<dbReference type="InterPro" id="IPR027417">
    <property type="entry name" value="P-loop_NTPase"/>
</dbReference>
<reference evidence="2" key="1">
    <citation type="submission" date="2021-09" db="EMBL/GenBank/DDBJ databases">
        <title>Genome analysis of Fictibacillus sp. KIGAM418 isolated from marine sediment.</title>
        <authorList>
            <person name="Seo M.-J."/>
            <person name="Cho E.-S."/>
            <person name="Hwang C.Y."/>
        </authorList>
    </citation>
    <scope>NUCLEOTIDE SEQUENCE</scope>
    <source>
        <strain evidence="2">KIGAM418</strain>
    </source>
</reference>
<accession>A0A9X2BG83</accession>
<feature type="domain" description="TraG P-loop" evidence="1">
    <location>
        <begin position="273"/>
        <end position="348"/>
    </location>
</feature>
<dbReference type="AlphaFoldDB" id="A0A9X2BG83"/>
<dbReference type="EMBL" id="JAIWJX010000004">
    <property type="protein sequence ID" value="MCK6259525.1"/>
    <property type="molecule type" value="Genomic_DNA"/>
</dbReference>
<dbReference type="SUPFAM" id="SSF52540">
    <property type="entry name" value="P-loop containing nucleoside triphosphate hydrolases"/>
    <property type="match status" value="1"/>
</dbReference>
<evidence type="ECO:0000313" key="2">
    <source>
        <dbReference type="EMBL" id="MCK6259525.1"/>
    </source>
</evidence>
<dbReference type="InterPro" id="IPR043964">
    <property type="entry name" value="P-loop_TraG"/>
</dbReference>
<protein>
    <recommendedName>
        <fullName evidence="1">TraG P-loop domain-containing protein</fullName>
    </recommendedName>
</protein>
<gene>
    <name evidence="2" type="ORF">LCY76_23420</name>
</gene>
<name>A0A9X2BG83_9BACL</name>
<dbReference type="Pfam" id="PF19044">
    <property type="entry name" value="P-loop_TraG"/>
    <property type="match status" value="1"/>
</dbReference>
<dbReference type="Proteomes" id="UP001139011">
    <property type="component" value="Unassembled WGS sequence"/>
</dbReference>
<dbReference type="PANTHER" id="PTHR30121:SF12">
    <property type="entry name" value="TYPE IV SECRETION SYSTEM PROTEIN CAGE"/>
    <property type="match status" value="1"/>
</dbReference>
<dbReference type="InterPro" id="IPR051162">
    <property type="entry name" value="T4SS_component"/>
</dbReference>
<keyword evidence="3" id="KW-1185">Reference proteome</keyword>
<comment type="caution">
    <text evidence="2">The sequence shown here is derived from an EMBL/GenBank/DDBJ whole genome shotgun (WGS) entry which is preliminary data.</text>
</comment>
<evidence type="ECO:0000259" key="1">
    <source>
        <dbReference type="Pfam" id="PF19044"/>
    </source>
</evidence>
<dbReference type="PANTHER" id="PTHR30121">
    <property type="entry name" value="UNCHARACTERIZED PROTEIN YJGR-RELATED"/>
    <property type="match status" value="1"/>
</dbReference>
<organism evidence="2 3">
    <name type="scientific">Fictibacillus marinisediminis</name>
    <dbReference type="NCBI Taxonomy" id="2878389"/>
    <lineage>
        <taxon>Bacteria</taxon>
        <taxon>Bacillati</taxon>
        <taxon>Bacillota</taxon>
        <taxon>Bacilli</taxon>
        <taxon>Bacillales</taxon>
        <taxon>Fictibacillaceae</taxon>
        <taxon>Fictibacillus</taxon>
    </lineage>
</organism>
<dbReference type="RefSeq" id="WP_248254890.1">
    <property type="nucleotide sequence ID" value="NZ_JAIWJX010000004.1"/>
</dbReference>
<dbReference type="Gene3D" id="3.40.50.300">
    <property type="entry name" value="P-loop containing nucleotide triphosphate hydrolases"/>
    <property type="match status" value="1"/>
</dbReference>
<proteinExistence type="predicted"/>
<sequence length="691" mass="79147">MKLLKKKTVQKSKTPVKQAELDQQISDETVAYQIESKPNFWDIISPDGLKINAEDYGTIKQSLGTKTFFRPFYIPRGGYPRKMQTNWLSALTSTGEVDVLIDIHKMGRTNAIKTLQKQLTMLKSNLFYQKKKGNIDQISELETKIADTEILMEEIQFGDNDFFLVGTHAVAYANSLKELNRFSEFLQDEMNGGFFTLASTWSRVKKGFLSVLPLGENHIEDSLRNMDRRALSTFSPFISGSGKYTGGIPIGVNKITGQKEFLNPFGNEEYRPDNYNSAIFGVSGSGKTLAMKLQVARGLSTAGIHYGIIDPDGEMRLLVNRLGGIYLDINEESDIIINPFALNFSDIPLDDKDDEEIELLEEDDTKEIIERDGKKYLRFVPIREKVNQSLDFLDVVVSGNNDERLNVFERNYLEEALLHIIEDLKITTHPSSLFQNDVKVVDGQILQSSVRKPEPEMLQIYTYITERYGNEPKAERIIAALKPFLRTGSKPIFDGQTFLGRGVTNSLENSRLVAFNISQLEESYLRPIGFHVIFNYLWEYFAKNINNAKKKKMIVTPELWQFVDSEQTVDFFEKVARRIRKRNGGILYDSQDFVRLLESKKARGILQNTHTLLFFKQAKIDLKKIRENFDLTDGEIDILFNNPDKGEGIFRAGKSSIWLRTDPSEEEMTFVESNQAVLDEYLKRKKMRESL</sequence>
<dbReference type="Gene3D" id="1.10.8.730">
    <property type="match status" value="1"/>
</dbReference>
<evidence type="ECO:0000313" key="3">
    <source>
        <dbReference type="Proteomes" id="UP001139011"/>
    </source>
</evidence>